<evidence type="ECO:0000256" key="1">
    <source>
        <dbReference type="SAM" id="MobiDB-lite"/>
    </source>
</evidence>
<sequence length="78" mass="7908">LAPPSSPPLQPGTAVAPVVAVAREGRCRGRRCVAVLVRPSAVAVDRRNTVAIVKPKVAAASSSPPSPSVAPPPLLWSP</sequence>
<dbReference type="HOGENOM" id="CLU_2629167_0_0_1"/>
<keyword evidence="3" id="KW-1185">Reference proteome</keyword>
<dbReference type="Proteomes" id="UP000007306">
    <property type="component" value="Chromosome 3"/>
</dbReference>
<proteinExistence type="predicted"/>
<reference evidence="2" key="1">
    <citation type="submission" date="2015-06" db="UniProtKB">
        <authorList>
            <consortium name="EnsemblPlants"/>
        </authorList>
    </citation>
    <scope>IDENTIFICATION</scope>
</reference>
<protein>
    <submittedName>
        <fullName evidence="2">Uncharacterized protein</fullName>
    </submittedName>
</protein>
<organism evidence="2 3">
    <name type="scientific">Oryza glaberrima</name>
    <name type="common">African rice</name>
    <dbReference type="NCBI Taxonomy" id="4538"/>
    <lineage>
        <taxon>Eukaryota</taxon>
        <taxon>Viridiplantae</taxon>
        <taxon>Streptophyta</taxon>
        <taxon>Embryophyta</taxon>
        <taxon>Tracheophyta</taxon>
        <taxon>Spermatophyta</taxon>
        <taxon>Magnoliopsida</taxon>
        <taxon>Liliopsida</taxon>
        <taxon>Poales</taxon>
        <taxon>Poaceae</taxon>
        <taxon>BOP clade</taxon>
        <taxon>Oryzoideae</taxon>
        <taxon>Oryzeae</taxon>
        <taxon>Oryzinae</taxon>
        <taxon>Oryza</taxon>
    </lineage>
</organism>
<feature type="region of interest" description="Disordered" evidence="1">
    <location>
        <begin position="56"/>
        <end position="78"/>
    </location>
</feature>
<accession>I1PE14</accession>
<reference evidence="2 3" key="2">
    <citation type="submission" date="2018-04" db="EMBL/GenBank/DDBJ databases">
        <title>OglaRS2 (Oryza glaberrima Reference Sequence Version 2).</title>
        <authorList>
            <person name="Zhang J."/>
            <person name="Kudrna D."/>
            <person name="Lee S."/>
            <person name="Talag J."/>
            <person name="Rajasekar S."/>
            <person name="Wing R.A."/>
        </authorList>
    </citation>
    <scope>NUCLEOTIDE SEQUENCE [LARGE SCALE GENOMIC DNA]</scope>
    <source>
        <strain evidence="2 3">cv. IRGC 96717</strain>
    </source>
</reference>
<dbReference type="Gramene" id="ORGLA03G0261000.1">
    <property type="protein sequence ID" value="ORGLA03G0261000.1"/>
    <property type="gene ID" value="ORGLA03G0261000"/>
</dbReference>
<dbReference type="AlphaFoldDB" id="I1PE14"/>
<feature type="compositionally biased region" description="Pro residues" evidence="1">
    <location>
        <begin position="64"/>
        <end position="78"/>
    </location>
</feature>
<dbReference type="EnsemblPlants" id="ORGLA03G0261000.1">
    <property type="protein sequence ID" value="ORGLA03G0261000.1"/>
    <property type="gene ID" value="ORGLA03G0261000"/>
</dbReference>
<evidence type="ECO:0000313" key="3">
    <source>
        <dbReference type="Proteomes" id="UP000007306"/>
    </source>
</evidence>
<name>I1PE14_ORYGL</name>
<evidence type="ECO:0000313" key="2">
    <source>
        <dbReference type="EnsemblPlants" id="ORGLA03G0261000.1"/>
    </source>
</evidence>